<accession>A0A8A1M1R1</accession>
<gene>
    <name evidence="1" type="ORF">I7I51_05196</name>
</gene>
<proteinExistence type="predicted"/>
<evidence type="ECO:0000313" key="1">
    <source>
        <dbReference type="EMBL" id="QSS60398.1"/>
    </source>
</evidence>
<protein>
    <submittedName>
        <fullName evidence="1">Uncharacterized protein</fullName>
    </submittedName>
</protein>
<organism evidence="1 2">
    <name type="scientific">Ajellomyces capsulatus</name>
    <name type="common">Darling's disease fungus</name>
    <name type="synonym">Histoplasma capsulatum</name>
    <dbReference type="NCBI Taxonomy" id="5037"/>
    <lineage>
        <taxon>Eukaryota</taxon>
        <taxon>Fungi</taxon>
        <taxon>Dikarya</taxon>
        <taxon>Ascomycota</taxon>
        <taxon>Pezizomycotina</taxon>
        <taxon>Eurotiomycetes</taxon>
        <taxon>Eurotiomycetidae</taxon>
        <taxon>Onygenales</taxon>
        <taxon>Ajellomycetaceae</taxon>
        <taxon>Histoplasma</taxon>
    </lineage>
</organism>
<sequence>MVDRKTENPINWGAEVVFRAQATFFVTCVATGDRRYDNCEMKRGGFVVQHRDILAIQHNAIHRLCAIPRIQSYFHARTCSQPWPRTRELLEQIEPFILK</sequence>
<evidence type="ECO:0000313" key="2">
    <source>
        <dbReference type="Proteomes" id="UP000663671"/>
    </source>
</evidence>
<dbReference type="AlphaFoldDB" id="A0A8A1M1R1"/>
<reference evidence="1" key="1">
    <citation type="submission" date="2021-01" db="EMBL/GenBank/DDBJ databases">
        <title>Chromosome-level genome assembly of a human fungal pathogen reveals clustering of transcriptionally co-regulated genes.</title>
        <authorList>
            <person name="Voorhies M."/>
            <person name="Cohen S."/>
            <person name="Shea T.P."/>
            <person name="Petrus S."/>
            <person name="Munoz J.F."/>
            <person name="Poplawski S."/>
            <person name="Goldman W.E."/>
            <person name="Michael T."/>
            <person name="Cuomo C.A."/>
            <person name="Sil A."/>
            <person name="Beyhan S."/>
        </authorList>
    </citation>
    <scope>NUCLEOTIDE SEQUENCE</scope>
    <source>
        <strain evidence="1">WU24</strain>
    </source>
</reference>
<name>A0A8A1M1R1_AJECA</name>
<dbReference type="Proteomes" id="UP000663671">
    <property type="component" value="Chromosome 4"/>
</dbReference>
<dbReference type="VEuPathDB" id="FungiDB:I7I51_05196"/>
<dbReference type="EMBL" id="CP069110">
    <property type="protein sequence ID" value="QSS60398.1"/>
    <property type="molecule type" value="Genomic_DNA"/>
</dbReference>